<evidence type="ECO:0000313" key="2">
    <source>
        <dbReference type="Proteomes" id="UP000676194"/>
    </source>
</evidence>
<name>A0A8E6B7A0_9BACT</name>
<dbReference type="SUPFAM" id="SSF48452">
    <property type="entry name" value="TPR-like"/>
    <property type="match status" value="1"/>
</dbReference>
<dbReference type="KEGG" id="tsph:KIH39_03770"/>
<dbReference type="RefSeq" id="WP_213497936.1">
    <property type="nucleotide sequence ID" value="NZ_CP074694.1"/>
</dbReference>
<dbReference type="EMBL" id="CP074694">
    <property type="protein sequence ID" value="QVL33046.1"/>
    <property type="molecule type" value="Genomic_DNA"/>
</dbReference>
<organism evidence="1 2">
    <name type="scientific">Telmatocola sphagniphila</name>
    <dbReference type="NCBI Taxonomy" id="1123043"/>
    <lineage>
        <taxon>Bacteria</taxon>
        <taxon>Pseudomonadati</taxon>
        <taxon>Planctomycetota</taxon>
        <taxon>Planctomycetia</taxon>
        <taxon>Gemmatales</taxon>
        <taxon>Gemmataceae</taxon>
    </lineage>
</organism>
<evidence type="ECO:0000313" key="1">
    <source>
        <dbReference type="EMBL" id="QVL33046.1"/>
    </source>
</evidence>
<dbReference type="AlphaFoldDB" id="A0A8E6B7A0"/>
<proteinExistence type="predicted"/>
<dbReference type="InterPro" id="IPR011990">
    <property type="entry name" value="TPR-like_helical_dom_sf"/>
</dbReference>
<keyword evidence="2" id="KW-1185">Reference proteome</keyword>
<dbReference type="Proteomes" id="UP000676194">
    <property type="component" value="Chromosome"/>
</dbReference>
<sequence length="242" mass="26697">MTTLPNIEELMNRVLDSFVCDTEFDANFGLVEPYDSSAGVKVDPVTAWNEVQTLAKLYGQNKAAAALSNEWSSYAFLDSMIVALPCAIGNYPQQVSDIPRLLKTVQIKSTPKVADCVLNNLNQEKLNKKTGEEILLAVGVARLAGAFDLAQELLNRCQGLETWVRGNEAASTLWMRGEHAEALRVWKIQPSNPVICLNRGMAKIFLGERESARKDLQEAVAGLPAQSGWKHLAQLYLSLCEM</sequence>
<reference evidence="1" key="1">
    <citation type="submission" date="2021-05" db="EMBL/GenBank/DDBJ databases">
        <title>Complete genome sequence of the cellulolytic planctomycete Telmatocola sphagniphila SP2T and characterization of the first cellulase from planctomycetes.</title>
        <authorList>
            <person name="Rakitin A.L."/>
            <person name="Beletsky A.V."/>
            <person name="Naumoff D.G."/>
            <person name="Kulichevskaya I.S."/>
            <person name="Mardanov A.V."/>
            <person name="Ravin N.V."/>
            <person name="Dedysh S.N."/>
        </authorList>
    </citation>
    <scope>NUCLEOTIDE SEQUENCE</scope>
    <source>
        <strain evidence="1">SP2T</strain>
    </source>
</reference>
<accession>A0A8E6B7A0</accession>
<evidence type="ECO:0008006" key="3">
    <source>
        <dbReference type="Google" id="ProtNLM"/>
    </source>
</evidence>
<gene>
    <name evidence="1" type="ORF">KIH39_03770</name>
</gene>
<protein>
    <recommendedName>
        <fullName evidence="3">Tetratricopeptide repeat protein</fullName>
    </recommendedName>
</protein>
<dbReference type="Gene3D" id="1.25.40.10">
    <property type="entry name" value="Tetratricopeptide repeat domain"/>
    <property type="match status" value="1"/>
</dbReference>